<dbReference type="InterPro" id="IPR028081">
    <property type="entry name" value="Leu-bd"/>
</dbReference>
<keyword evidence="6" id="KW-1185">Reference proteome</keyword>
<feature type="signal peptide" evidence="3">
    <location>
        <begin position="1"/>
        <end position="23"/>
    </location>
</feature>
<name>A0ABZ0RN06_9BACT</name>
<evidence type="ECO:0000256" key="3">
    <source>
        <dbReference type="SAM" id="SignalP"/>
    </source>
</evidence>
<sequence>MTRKLHFICFVLGALSLLGGLSACRERSTEDEHVLRVGLIVSLTGPARYWGLVTMRSAQVAAQYYNERGGFDLDGEKVKIELVVVDDAFDSVQAARVAHSMVSDGIRYIIGPLGDSTLAAAGRVLDGSGAFYVHYGFHREVQSTSSLGVLGMPLPEQSLPVMLRHLRDQQGVERVLVMAYGTEEGVRQKGIAEQVAINEGLQLVQLARYDVSEETFDVSLDPGRIQRKVRRVADAAPEALIVVGCPPEAFIVLVDRLRSGGYAGIIGTQNTQDPEYLARLGEASEDVYYVGGAPPDALRSDYFESLRDRYLDLADEWDEEANTKLYALEFILACIRVAGLDALEETSVMYRVLPEFSFEDPFYREPQQVSLLGGQDEGVPLQLQIPIRISRMSGGQAIVVEEAKRVRP</sequence>
<dbReference type="EMBL" id="CP138858">
    <property type="protein sequence ID" value="WPJ96897.1"/>
    <property type="molecule type" value="Genomic_DNA"/>
</dbReference>
<protein>
    <submittedName>
        <fullName evidence="5">ABC transporter substrate-binding protein</fullName>
    </submittedName>
</protein>
<gene>
    <name evidence="5" type="ORF">SH580_04150</name>
</gene>
<reference evidence="5 6" key="1">
    <citation type="submission" date="2023-11" db="EMBL/GenBank/DDBJ databases">
        <title>Coraliomargarita sp. nov., isolated from marine algae.</title>
        <authorList>
            <person name="Lee J.K."/>
            <person name="Baek J.H."/>
            <person name="Kim J.M."/>
            <person name="Choi D.G."/>
            <person name="Jeon C.O."/>
        </authorList>
    </citation>
    <scope>NUCLEOTIDE SEQUENCE [LARGE SCALE GENOMIC DNA]</scope>
    <source>
        <strain evidence="5 6">J2-16</strain>
    </source>
</reference>
<dbReference type="SUPFAM" id="SSF53822">
    <property type="entry name" value="Periplasmic binding protein-like I"/>
    <property type="match status" value="1"/>
</dbReference>
<proteinExistence type="inferred from homology"/>
<comment type="similarity">
    <text evidence="1">Belongs to the leucine-binding protein family.</text>
</comment>
<dbReference type="InterPro" id="IPR051010">
    <property type="entry name" value="BCAA_transport"/>
</dbReference>
<dbReference type="InterPro" id="IPR028082">
    <property type="entry name" value="Peripla_BP_I"/>
</dbReference>
<dbReference type="Proteomes" id="UP001324993">
    <property type="component" value="Chromosome"/>
</dbReference>
<keyword evidence="2 3" id="KW-0732">Signal</keyword>
<feature type="domain" description="Leucine-binding protein" evidence="4">
    <location>
        <begin position="35"/>
        <end position="361"/>
    </location>
</feature>
<evidence type="ECO:0000259" key="4">
    <source>
        <dbReference type="Pfam" id="PF13458"/>
    </source>
</evidence>
<dbReference type="PANTHER" id="PTHR30483">
    <property type="entry name" value="LEUCINE-SPECIFIC-BINDING PROTEIN"/>
    <property type="match status" value="1"/>
</dbReference>
<feature type="chain" id="PRO_5046802434" evidence="3">
    <location>
        <begin position="24"/>
        <end position="408"/>
    </location>
</feature>
<dbReference type="PROSITE" id="PS51257">
    <property type="entry name" value="PROKAR_LIPOPROTEIN"/>
    <property type="match status" value="1"/>
</dbReference>
<evidence type="ECO:0000313" key="5">
    <source>
        <dbReference type="EMBL" id="WPJ96897.1"/>
    </source>
</evidence>
<evidence type="ECO:0000256" key="1">
    <source>
        <dbReference type="ARBA" id="ARBA00010062"/>
    </source>
</evidence>
<dbReference type="PANTHER" id="PTHR30483:SF6">
    <property type="entry name" value="PERIPLASMIC BINDING PROTEIN OF ABC TRANSPORTER FOR NATURAL AMINO ACIDS"/>
    <property type="match status" value="1"/>
</dbReference>
<evidence type="ECO:0000313" key="6">
    <source>
        <dbReference type="Proteomes" id="UP001324993"/>
    </source>
</evidence>
<dbReference type="Pfam" id="PF13458">
    <property type="entry name" value="Peripla_BP_6"/>
    <property type="match status" value="1"/>
</dbReference>
<accession>A0ABZ0RN06</accession>
<dbReference type="RefSeq" id="WP_319833754.1">
    <property type="nucleotide sequence ID" value="NZ_CP138858.1"/>
</dbReference>
<dbReference type="Gene3D" id="3.40.50.2300">
    <property type="match status" value="2"/>
</dbReference>
<organism evidence="5 6">
    <name type="scientific">Coraliomargarita algicola</name>
    <dbReference type="NCBI Taxonomy" id="3092156"/>
    <lineage>
        <taxon>Bacteria</taxon>
        <taxon>Pseudomonadati</taxon>
        <taxon>Verrucomicrobiota</taxon>
        <taxon>Opitutia</taxon>
        <taxon>Puniceicoccales</taxon>
        <taxon>Coraliomargaritaceae</taxon>
        <taxon>Coraliomargarita</taxon>
    </lineage>
</organism>
<evidence type="ECO:0000256" key="2">
    <source>
        <dbReference type="ARBA" id="ARBA00022729"/>
    </source>
</evidence>